<organism evidence="2 3">
    <name type="scientific">Ascobolus immersus RN42</name>
    <dbReference type="NCBI Taxonomy" id="1160509"/>
    <lineage>
        <taxon>Eukaryota</taxon>
        <taxon>Fungi</taxon>
        <taxon>Dikarya</taxon>
        <taxon>Ascomycota</taxon>
        <taxon>Pezizomycotina</taxon>
        <taxon>Pezizomycetes</taxon>
        <taxon>Pezizales</taxon>
        <taxon>Ascobolaceae</taxon>
        <taxon>Ascobolus</taxon>
    </lineage>
</organism>
<evidence type="ECO:0000313" key="2">
    <source>
        <dbReference type="EMBL" id="RPA86094.1"/>
    </source>
</evidence>
<dbReference type="Proteomes" id="UP000275078">
    <property type="component" value="Unassembled WGS sequence"/>
</dbReference>
<dbReference type="EMBL" id="ML119651">
    <property type="protein sequence ID" value="RPA86094.1"/>
    <property type="molecule type" value="Genomic_DNA"/>
</dbReference>
<sequence length="801" mass="87633">MSAPSSSYTPYRKQRSASVDHRQPDLRQKGLPPLPLFSRPEDPVIASLPKLRKVSMSSIPTATRPPVLRHQRSQSAVTVSQSKLGYHLEQHEHQPFDNRHLPTIHTVTAAHKPKLVIRTPKTSEERKEKKERLVAPAPAMARTRSSEKAQEQTRKTSTSGLQSHPSVLVPGKRSRPERTLSPPPVTTRKGTPLAEGRKASNASTLSNLVEEEIYEGVGEAQGLGLVLSRPPSRPQSRGRRPSPAPIQTTEKTSAAVLRAQAVLEALSPSPRTRSFQKVQQWDYMAPTTTSSKKTRARSVDSASSKGDPFHLDRDWEGKLETIDDASENVSPLTAVEVAGVVPAVQLESPTPTAGNPQPYETTLRSRSEQIKRQLSQYSIAVPHQRSASESKVTQLEAWELEGTRKAQLAQPAPKPTLVVAPPPTTEGHDIYLSVVPDSPESESSSFALILAEPGTGRGSIPSTPPHSSTGNLALYPDQSNFQFPSTQQVYSEPAPPSPTRFNVDPALLPSHMRKHSQDRMWTKLVTKIKDTARRPSATLPTSPQRELTVREREELEEAEKEAWLLSLRQGARGGIGAITAPLGETRGEVVVVGGYEAQDEEEDYFNPFSFSATPDLARTRSPSFEERAPRTPVSPVSPVSPTSGLRMEPVSPIEGHNHNLFNSVRRKLSLRTHLPQLRGPISPMTALKEEKVSTSGILVWPHHHDTLVVHRLKPRKALELPNGAKANACAVCQRGPLPTMWLCVDCVDGEGNHCQSEHADAVVGMQPKCGPWDSGYREGCGFGVCRSCANEGVGEGWGELL</sequence>
<keyword evidence="3" id="KW-1185">Reference proteome</keyword>
<feature type="region of interest" description="Disordered" evidence="1">
    <location>
        <begin position="56"/>
        <end position="76"/>
    </location>
</feature>
<feature type="region of interest" description="Disordered" evidence="1">
    <location>
        <begin position="620"/>
        <end position="644"/>
    </location>
</feature>
<feature type="compositionally biased region" description="Low complexity" evidence="1">
    <location>
        <begin position="631"/>
        <end position="643"/>
    </location>
</feature>
<feature type="region of interest" description="Disordered" evidence="1">
    <location>
        <begin position="225"/>
        <end position="252"/>
    </location>
</feature>
<reference evidence="2 3" key="1">
    <citation type="journal article" date="2018" name="Nat. Ecol. Evol.">
        <title>Pezizomycetes genomes reveal the molecular basis of ectomycorrhizal truffle lifestyle.</title>
        <authorList>
            <person name="Murat C."/>
            <person name="Payen T."/>
            <person name="Noel B."/>
            <person name="Kuo A."/>
            <person name="Morin E."/>
            <person name="Chen J."/>
            <person name="Kohler A."/>
            <person name="Krizsan K."/>
            <person name="Balestrini R."/>
            <person name="Da Silva C."/>
            <person name="Montanini B."/>
            <person name="Hainaut M."/>
            <person name="Levati E."/>
            <person name="Barry K.W."/>
            <person name="Belfiori B."/>
            <person name="Cichocki N."/>
            <person name="Clum A."/>
            <person name="Dockter R.B."/>
            <person name="Fauchery L."/>
            <person name="Guy J."/>
            <person name="Iotti M."/>
            <person name="Le Tacon F."/>
            <person name="Lindquist E.A."/>
            <person name="Lipzen A."/>
            <person name="Malagnac F."/>
            <person name="Mello A."/>
            <person name="Molinier V."/>
            <person name="Miyauchi S."/>
            <person name="Poulain J."/>
            <person name="Riccioni C."/>
            <person name="Rubini A."/>
            <person name="Sitrit Y."/>
            <person name="Splivallo R."/>
            <person name="Traeger S."/>
            <person name="Wang M."/>
            <person name="Zifcakova L."/>
            <person name="Wipf D."/>
            <person name="Zambonelli A."/>
            <person name="Paolocci F."/>
            <person name="Nowrousian M."/>
            <person name="Ottonello S."/>
            <person name="Baldrian P."/>
            <person name="Spatafora J.W."/>
            <person name="Henrissat B."/>
            <person name="Nagy L.G."/>
            <person name="Aury J.M."/>
            <person name="Wincker P."/>
            <person name="Grigoriev I.V."/>
            <person name="Bonfante P."/>
            <person name="Martin F.M."/>
        </authorList>
    </citation>
    <scope>NUCLEOTIDE SEQUENCE [LARGE SCALE GENOMIC DNA]</scope>
    <source>
        <strain evidence="2 3">RN42</strain>
    </source>
</reference>
<evidence type="ECO:0000313" key="3">
    <source>
        <dbReference type="Proteomes" id="UP000275078"/>
    </source>
</evidence>
<proteinExistence type="predicted"/>
<feature type="region of interest" description="Disordered" evidence="1">
    <location>
        <begin position="1"/>
        <end position="40"/>
    </location>
</feature>
<name>A0A3N4IWT8_ASCIM</name>
<protein>
    <submittedName>
        <fullName evidence="2">Uncharacterized protein</fullName>
    </submittedName>
</protein>
<feature type="compositionally biased region" description="Basic and acidic residues" evidence="1">
    <location>
        <begin position="121"/>
        <end position="133"/>
    </location>
</feature>
<feature type="compositionally biased region" description="Basic and acidic residues" evidence="1">
    <location>
        <begin position="144"/>
        <end position="154"/>
    </location>
</feature>
<dbReference type="AlphaFoldDB" id="A0A3N4IWT8"/>
<feature type="region of interest" description="Disordered" evidence="1">
    <location>
        <begin position="453"/>
        <end position="479"/>
    </location>
</feature>
<evidence type="ECO:0000256" key="1">
    <source>
        <dbReference type="SAM" id="MobiDB-lite"/>
    </source>
</evidence>
<feature type="region of interest" description="Disordered" evidence="1">
    <location>
        <begin position="286"/>
        <end position="312"/>
    </location>
</feature>
<gene>
    <name evidence="2" type="ORF">BJ508DRAFT_411653</name>
</gene>
<feature type="compositionally biased region" description="Polar residues" evidence="1">
    <location>
        <begin position="155"/>
        <end position="165"/>
    </location>
</feature>
<accession>A0A3N4IWT8</accession>
<feature type="compositionally biased region" description="Polar residues" evidence="1">
    <location>
        <begin position="465"/>
        <end position="479"/>
    </location>
</feature>
<feature type="compositionally biased region" description="Basic and acidic residues" evidence="1">
    <location>
        <begin position="18"/>
        <end position="28"/>
    </location>
</feature>
<feature type="region of interest" description="Disordered" evidence="1">
    <location>
        <begin position="117"/>
        <end position="202"/>
    </location>
</feature>